<dbReference type="Proteomes" id="UP000021053">
    <property type="component" value="Unassembled WGS sequence"/>
</dbReference>
<dbReference type="OrthoDB" id="9855026at2"/>
<organism evidence="1 2">
    <name type="scientific">Cryptosporangium arvum DSM 44712</name>
    <dbReference type="NCBI Taxonomy" id="927661"/>
    <lineage>
        <taxon>Bacteria</taxon>
        <taxon>Bacillati</taxon>
        <taxon>Actinomycetota</taxon>
        <taxon>Actinomycetes</taxon>
        <taxon>Cryptosporangiales</taxon>
        <taxon>Cryptosporangiaceae</taxon>
        <taxon>Cryptosporangium</taxon>
    </lineage>
</organism>
<dbReference type="EMBL" id="JFBT01000001">
    <property type="protein sequence ID" value="EXG80403.1"/>
    <property type="molecule type" value="Genomic_DNA"/>
</dbReference>
<name>A0A010YYV5_9ACTN</name>
<gene>
    <name evidence="1" type="ORF">CryarDRAFT_1476</name>
</gene>
<keyword evidence="2" id="KW-1185">Reference proteome</keyword>
<evidence type="ECO:0000313" key="1">
    <source>
        <dbReference type="EMBL" id="EXG80403.1"/>
    </source>
</evidence>
<dbReference type="AlphaFoldDB" id="A0A010YYV5"/>
<proteinExistence type="predicted"/>
<sequence>MFFSGTDANALVRARSARHARDAWARLVDEKGERRAFAELASHAGGSDAAVHTLTRHGIETDLD</sequence>
<comment type="caution">
    <text evidence="1">The sequence shown here is derived from an EMBL/GenBank/DDBJ whole genome shotgun (WGS) entry which is preliminary data.</text>
</comment>
<protein>
    <submittedName>
        <fullName evidence="1">Uncharacterized protein</fullName>
    </submittedName>
</protein>
<reference evidence="1 2" key="1">
    <citation type="submission" date="2013-07" db="EMBL/GenBank/DDBJ databases">
        <authorList>
            <consortium name="DOE Joint Genome Institute"/>
            <person name="Eisen J."/>
            <person name="Huntemann M."/>
            <person name="Han J."/>
            <person name="Chen A."/>
            <person name="Kyrpides N."/>
            <person name="Mavromatis K."/>
            <person name="Markowitz V."/>
            <person name="Palaniappan K."/>
            <person name="Ivanova N."/>
            <person name="Schaumberg A."/>
            <person name="Pati A."/>
            <person name="Liolios K."/>
            <person name="Nordberg H.P."/>
            <person name="Cantor M.N."/>
            <person name="Hua S.X."/>
            <person name="Woyke T."/>
        </authorList>
    </citation>
    <scope>NUCLEOTIDE SEQUENCE [LARGE SCALE GENOMIC DNA]</scope>
    <source>
        <strain evidence="1 2">DSM 44712</strain>
    </source>
</reference>
<dbReference type="HOGENOM" id="CLU_2860179_0_0_11"/>
<accession>A0A010YYV5</accession>
<dbReference type="RefSeq" id="WP_035849258.1">
    <property type="nucleotide sequence ID" value="NZ_KK073874.1"/>
</dbReference>
<evidence type="ECO:0000313" key="2">
    <source>
        <dbReference type="Proteomes" id="UP000021053"/>
    </source>
</evidence>